<proteinExistence type="predicted"/>
<dbReference type="HOGENOM" id="CLU_201163_1_0_3"/>
<dbReference type="eggNOG" id="ENOG502ZKSI">
    <property type="taxonomic scope" value="Bacteria"/>
</dbReference>
<sequence length="68" mass="7411">MANIAISNLSPSGFDLFDDSESYLQELSEQELSFQGGVMITPTITTTITTTTLTPTITTTMTLPLRPR</sequence>
<dbReference type="Proteomes" id="UP000003835">
    <property type="component" value="Unassembled WGS sequence"/>
</dbReference>
<dbReference type="RefSeq" id="WP_006100185.1">
    <property type="nucleotide sequence ID" value="NZ_DS989846.1"/>
</dbReference>
<protein>
    <submittedName>
        <fullName evidence="1">Uncharacterized protein</fullName>
    </submittedName>
</protein>
<evidence type="ECO:0000313" key="2">
    <source>
        <dbReference type="Proteomes" id="UP000003835"/>
    </source>
</evidence>
<evidence type="ECO:0000313" key="1">
    <source>
        <dbReference type="EMBL" id="EDX76456.1"/>
    </source>
</evidence>
<dbReference type="AlphaFoldDB" id="B4VN63"/>
<name>B4VN63_9CYAN</name>
<gene>
    <name evidence="1" type="ORF">MC7420_4712</name>
</gene>
<organism evidence="1 2">
    <name type="scientific">Coleofasciculus chthonoplastes PCC 7420</name>
    <dbReference type="NCBI Taxonomy" id="118168"/>
    <lineage>
        <taxon>Bacteria</taxon>
        <taxon>Bacillati</taxon>
        <taxon>Cyanobacteriota</taxon>
        <taxon>Cyanophyceae</taxon>
        <taxon>Coleofasciculales</taxon>
        <taxon>Coleofasciculaceae</taxon>
        <taxon>Coleofasciculus</taxon>
    </lineage>
</organism>
<dbReference type="EMBL" id="DS989846">
    <property type="protein sequence ID" value="EDX76456.1"/>
    <property type="molecule type" value="Genomic_DNA"/>
</dbReference>
<keyword evidence="2" id="KW-1185">Reference proteome</keyword>
<accession>B4VN63</accession>
<reference evidence="1 2" key="1">
    <citation type="submission" date="2008-07" db="EMBL/GenBank/DDBJ databases">
        <authorList>
            <person name="Tandeau de Marsac N."/>
            <person name="Ferriera S."/>
            <person name="Johnson J."/>
            <person name="Kravitz S."/>
            <person name="Beeson K."/>
            <person name="Sutton G."/>
            <person name="Rogers Y.-H."/>
            <person name="Friedman R."/>
            <person name="Frazier M."/>
            <person name="Venter J.C."/>
        </authorList>
    </citation>
    <scope>NUCLEOTIDE SEQUENCE [LARGE SCALE GENOMIC DNA]</scope>
    <source>
        <strain evidence="1 2">PCC 7420</strain>
    </source>
</reference>